<sequence length="29" mass="3085">MSTDSNDKRTLAFHLNAGMGSSSIEEAKS</sequence>
<evidence type="ECO:0000256" key="1">
    <source>
        <dbReference type="SAM" id="MobiDB-lite"/>
    </source>
</evidence>
<evidence type="ECO:0000313" key="2">
    <source>
        <dbReference type="EMBL" id="JAH16085.1"/>
    </source>
</evidence>
<dbReference type="EMBL" id="GBXM01092492">
    <property type="protein sequence ID" value="JAH16085.1"/>
    <property type="molecule type" value="Transcribed_RNA"/>
</dbReference>
<organism evidence="2">
    <name type="scientific">Anguilla anguilla</name>
    <name type="common">European freshwater eel</name>
    <name type="synonym">Muraena anguilla</name>
    <dbReference type="NCBI Taxonomy" id="7936"/>
    <lineage>
        <taxon>Eukaryota</taxon>
        <taxon>Metazoa</taxon>
        <taxon>Chordata</taxon>
        <taxon>Craniata</taxon>
        <taxon>Vertebrata</taxon>
        <taxon>Euteleostomi</taxon>
        <taxon>Actinopterygii</taxon>
        <taxon>Neopterygii</taxon>
        <taxon>Teleostei</taxon>
        <taxon>Anguilliformes</taxon>
        <taxon>Anguillidae</taxon>
        <taxon>Anguilla</taxon>
    </lineage>
</organism>
<feature type="region of interest" description="Disordered" evidence="1">
    <location>
        <begin position="1"/>
        <end position="29"/>
    </location>
</feature>
<reference evidence="2" key="1">
    <citation type="submission" date="2014-11" db="EMBL/GenBank/DDBJ databases">
        <authorList>
            <person name="Amaro Gonzalez C."/>
        </authorList>
    </citation>
    <scope>NUCLEOTIDE SEQUENCE</scope>
</reference>
<proteinExistence type="predicted"/>
<protein>
    <submittedName>
        <fullName evidence="2">Uncharacterized protein</fullName>
    </submittedName>
</protein>
<accession>A0A0E9QIA3</accession>
<name>A0A0E9QIA3_ANGAN</name>
<feature type="compositionally biased region" description="Polar residues" evidence="1">
    <location>
        <begin position="19"/>
        <end position="29"/>
    </location>
</feature>
<dbReference type="AlphaFoldDB" id="A0A0E9QIA3"/>
<reference evidence="2" key="2">
    <citation type="journal article" date="2015" name="Fish Shellfish Immunol.">
        <title>Early steps in the European eel (Anguilla anguilla)-Vibrio vulnificus interaction in the gills: Role of the RtxA13 toxin.</title>
        <authorList>
            <person name="Callol A."/>
            <person name="Pajuelo D."/>
            <person name="Ebbesson L."/>
            <person name="Teles M."/>
            <person name="MacKenzie S."/>
            <person name="Amaro C."/>
        </authorList>
    </citation>
    <scope>NUCLEOTIDE SEQUENCE</scope>
</reference>
<feature type="compositionally biased region" description="Basic and acidic residues" evidence="1">
    <location>
        <begin position="1"/>
        <end position="10"/>
    </location>
</feature>